<dbReference type="Pfam" id="PF06093">
    <property type="entry name" value="Spt4"/>
    <property type="match status" value="1"/>
</dbReference>
<comment type="subunit">
    <text evidence="12">Component of the SPT4-SPT5 complex. Interacts with RNA polymerase II.</text>
</comment>
<dbReference type="FunFam" id="3.30.40.210:FF:000002">
    <property type="entry name" value="Transcription elongation factor SPT4 homolog"/>
    <property type="match status" value="1"/>
</dbReference>
<comment type="subcellular location">
    <subcellularLocation>
        <location evidence="2">Chromosome</location>
        <location evidence="2">Centromere</location>
    </subcellularLocation>
    <subcellularLocation>
        <location evidence="1 13">Nucleus</location>
    </subcellularLocation>
</comment>
<evidence type="ECO:0000259" key="14">
    <source>
        <dbReference type="SMART" id="SM01389"/>
    </source>
</evidence>
<keyword evidence="6" id="KW-0863">Zinc-finger</keyword>
<evidence type="ECO:0000256" key="6">
    <source>
        <dbReference type="ARBA" id="ARBA00022771"/>
    </source>
</evidence>
<keyword evidence="9 13" id="KW-0539">Nucleus</keyword>
<keyword evidence="8 13" id="KW-0804">Transcription</keyword>
<dbReference type="GO" id="GO:0032044">
    <property type="term" value="C:DSIF complex"/>
    <property type="evidence" value="ECO:0007669"/>
    <property type="project" value="TreeGrafter"/>
</dbReference>
<dbReference type="PANTHER" id="PTHR12882">
    <property type="entry name" value="SUPPRESSOR OF TY 4"/>
    <property type="match status" value="1"/>
</dbReference>
<dbReference type="OrthoDB" id="248751at2759"/>
<dbReference type="AlphaFoldDB" id="F4S3T6"/>
<comment type="function">
    <text evidence="11 13">The SPT4-SPT5 complex mediates both activation and inhibition of transcription elongation, and plays a role in pre-mRNA processing. This complex seems to be important for the stability of the RNA polymerase II elongation machinery on the chromatin template but not for the inherent ability of this machinery to translocate down the gene.</text>
</comment>
<evidence type="ECO:0000256" key="13">
    <source>
        <dbReference type="PIRNR" id="PIRNR025023"/>
    </source>
</evidence>
<dbReference type="STRING" id="747676.F4S3T6"/>
<evidence type="ECO:0000256" key="9">
    <source>
        <dbReference type="ARBA" id="ARBA00023242"/>
    </source>
</evidence>
<dbReference type="SMART" id="SM01389">
    <property type="entry name" value="Spt4"/>
    <property type="match status" value="1"/>
</dbReference>
<dbReference type="InterPro" id="IPR038510">
    <property type="entry name" value="Spt4_sf"/>
</dbReference>
<accession>F4S3T6</accession>
<evidence type="ECO:0000256" key="4">
    <source>
        <dbReference type="ARBA" id="ARBA00020182"/>
    </source>
</evidence>
<reference evidence="16" key="1">
    <citation type="journal article" date="2011" name="Proc. Natl. Acad. Sci. U.S.A.">
        <title>Obligate biotrophy features unraveled by the genomic analysis of rust fungi.</title>
        <authorList>
            <person name="Duplessis S."/>
            <person name="Cuomo C.A."/>
            <person name="Lin Y.-C."/>
            <person name="Aerts A."/>
            <person name="Tisserant E."/>
            <person name="Veneault-Fourrey C."/>
            <person name="Joly D.L."/>
            <person name="Hacquard S."/>
            <person name="Amselem J."/>
            <person name="Cantarel B.L."/>
            <person name="Chiu R."/>
            <person name="Coutinho P.M."/>
            <person name="Feau N."/>
            <person name="Field M."/>
            <person name="Frey P."/>
            <person name="Gelhaye E."/>
            <person name="Goldberg J."/>
            <person name="Grabherr M.G."/>
            <person name="Kodira C.D."/>
            <person name="Kohler A."/>
            <person name="Kuees U."/>
            <person name="Lindquist E.A."/>
            <person name="Lucas S.M."/>
            <person name="Mago R."/>
            <person name="Mauceli E."/>
            <person name="Morin E."/>
            <person name="Murat C."/>
            <person name="Pangilinan J.L."/>
            <person name="Park R."/>
            <person name="Pearson M."/>
            <person name="Quesneville H."/>
            <person name="Rouhier N."/>
            <person name="Sakthikumar S."/>
            <person name="Salamov A.A."/>
            <person name="Schmutz J."/>
            <person name="Selles B."/>
            <person name="Shapiro H."/>
            <person name="Tanguay P."/>
            <person name="Tuskan G.A."/>
            <person name="Henrissat B."/>
            <person name="Van de Peer Y."/>
            <person name="Rouze P."/>
            <person name="Ellis J.G."/>
            <person name="Dodds P.N."/>
            <person name="Schein J.E."/>
            <person name="Zhong S."/>
            <person name="Hamelin R.C."/>
            <person name="Grigoriev I.V."/>
            <person name="Szabo L.J."/>
            <person name="Martin F."/>
        </authorList>
    </citation>
    <scope>NUCLEOTIDE SEQUENCE [LARGE SCALE GENOMIC DNA]</scope>
    <source>
        <strain evidence="16">98AG31 / pathotype 3-4-7</strain>
    </source>
</reference>
<dbReference type="FunCoup" id="F4S3T6">
    <property type="interactions" value="299"/>
</dbReference>
<evidence type="ECO:0000256" key="1">
    <source>
        <dbReference type="ARBA" id="ARBA00004123"/>
    </source>
</evidence>
<evidence type="ECO:0000313" key="15">
    <source>
        <dbReference type="EMBL" id="EGG00730.1"/>
    </source>
</evidence>
<dbReference type="GO" id="GO:0000993">
    <property type="term" value="F:RNA polymerase II complex binding"/>
    <property type="evidence" value="ECO:0007669"/>
    <property type="project" value="TreeGrafter"/>
</dbReference>
<dbReference type="GeneID" id="18927815"/>
<dbReference type="InParanoid" id="F4S3T6"/>
<dbReference type="EMBL" id="GL883144">
    <property type="protein sequence ID" value="EGG00730.1"/>
    <property type="molecule type" value="Genomic_DNA"/>
</dbReference>
<feature type="domain" description="Spt4/RpoE2 zinc finger" evidence="14">
    <location>
        <begin position="7"/>
        <end position="84"/>
    </location>
</feature>
<dbReference type="InterPro" id="IPR022800">
    <property type="entry name" value="Spt4/RpoE2_Znf"/>
</dbReference>
<evidence type="ECO:0000313" key="16">
    <source>
        <dbReference type="Proteomes" id="UP000001072"/>
    </source>
</evidence>
<evidence type="ECO:0000256" key="2">
    <source>
        <dbReference type="ARBA" id="ARBA00004584"/>
    </source>
</evidence>
<dbReference type="CDD" id="cd07973">
    <property type="entry name" value="Spt4"/>
    <property type="match status" value="1"/>
</dbReference>
<evidence type="ECO:0000256" key="5">
    <source>
        <dbReference type="ARBA" id="ARBA00022723"/>
    </source>
</evidence>
<keyword evidence="16" id="KW-1185">Reference proteome</keyword>
<dbReference type="PIRSF" id="PIRSF025023">
    <property type="entry name" value="Spt4"/>
    <property type="match status" value="1"/>
</dbReference>
<evidence type="ECO:0000256" key="3">
    <source>
        <dbReference type="ARBA" id="ARBA00010464"/>
    </source>
</evidence>
<gene>
    <name evidence="15" type="ORF">MELLADRAFT_39532</name>
</gene>
<name>F4S3T6_MELLP</name>
<dbReference type="GO" id="GO:0140673">
    <property type="term" value="P:transcription elongation-coupled chromatin remodeling"/>
    <property type="evidence" value="ECO:0007669"/>
    <property type="project" value="InterPro"/>
</dbReference>
<sequence length="107" mass="12046">MSSKSKLRACMLCSFVQTAQQFKNKGCPNCDDLLQMKGNSEKVLECTAGTFDGTAAILDPDQSWVAKWQRINRYEPGVYAIRITGSLPEHILNDLEHRGVTPRREDD</sequence>
<dbReference type="RefSeq" id="XP_007416001.1">
    <property type="nucleotide sequence ID" value="XM_007415939.1"/>
</dbReference>
<evidence type="ECO:0000256" key="10">
    <source>
        <dbReference type="ARBA" id="ARBA00023328"/>
    </source>
</evidence>
<dbReference type="InterPro" id="IPR009287">
    <property type="entry name" value="Spt4"/>
</dbReference>
<dbReference type="GO" id="GO:0006355">
    <property type="term" value="P:regulation of DNA-templated transcription"/>
    <property type="evidence" value="ECO:0007669"/>
    <property type="project" value="InterPro"/>
</dbReference>
<dbReference type="KEGG" id="mlr:MELLADRAFT_39532"/>
<dbReference type="VEuPathDB" id="FungiDB:MELLADRAFT_39532"/>
<dbReference type="Gene3D" id="3.30.40.210">
    <property type="match status" value="1"/>
</dbReference>
<evidence type="ECO:0000256" key="7">
    <source>
        <dbReference type="ARBA" id="ARBA00022833"/>
    </source>
</evidence>
<protein>
    <recommendedName>
        <fullName evidence="4 13">Transcription elongation factor SPT4</fullName>
    </recommendedName>
</protein>
<comment type="similarity">
    <text evidence="3 13">Belongs to the SPT4 family.</text>
</comment>
<dbReference type="GO" id="GO:0000775">
    <property type="term" value="C:chromosome, centromeric region"/>
    <property type="evidence" value="ECO:0007669"/>
    <property type="project" value="UniProtKB-SubCell"/>
</dbReference>
<proteinExistence type="inferred from homology"/>
<keyword evidence="5" id="KW-0479">Metal-binding</keyword>
<dbReference type="HOGENOM" id="CLU_138052_2_0_1"/>
<dbReference type="GO" id="GO:0008270">
    <property type="term" value="F:zinc ion binding"/>
    <property type="evidence" value="ECO:0007669"/>
    <property type="project" value="UniProtKB-KW"/>
</dbReference>
<dbReference type="InterPro" id="IPR029040">
    <property type="entry name" value="RPABC4/Spt4"/>
</dbReference>
<dbReference type="Proteomes" id="UP000001072">
    <property type="component" value="Unassembled WGS sequence"/>
</dbReference>
<evidence type="ECO:0000256" key="12">
    <source>
        <dbReference type="ARBA" id="ARBA00025870"/>
    </source>
</evidence>
<organism evidence="16">
    <name type="scientific">Melampsora larici-populina (strain 98AG31 / pathotype 3-4-7)</name>
    <name type="common">Poplar leaf rust fungus</name>
    <dbReference type="NCBI Taxonomy" id="747676"/>
    <lineage>
        <taxon>Eukaryota</taxon>
        <taxon>Fungi</taxon>
        <taxon>Dikarya</taxon>
        <taxon>Basidiomycota</taxon>
        <taxon>Pucciniomycotina</taxon>
        <taxon>Pucciniomycetes</taxon>
        <taxon>Pucciniales</taxon>
        <taxon>Melampsoraceae</taxon>
        <taxon>Melampsora</taxon>
    </lineage>
</organism>
<dbReference type="SUPFAM" id="SSF63393">
    <property type="entry name" value="RNA polymerase subunits"/>
    <property type="match status" value="1"/>
</dbReference>
<keyword evidence="10" id="KW-0137">Centromere</keyword>
<keyword evidence="7" id="KW-0862">Zinc</keyword>
<dbReference type="PANTHER" id="PTHR12882:SF1">
    <property type="entry name" value="TRANSCRIPTION ELONGATION FACTOR SPT4"/>
    <property type="match status" value="1"/>
</dbReference>
<dbReference type="eggNOG" id="KOG3490">
    <property type="taxonomic scope" value="Eukaryota"/>
</dbReference>
<evidence type="ECO:0000256" key="8">
    <source>
        <dbReference type="ARBA" id="ARBA00023163"/>
    </source>
</evidence>
<evidence type="ECO:0000256" key="11">
    <source>
        <dbReference type="ARBA" id="ARBA00024691"/>
    </source>
</evidence>